<dbReference type="PROSITE" id="PS51257">
    <property type="entry name" value="PROKAR_LIPOPROTEIN"/>
    <property type="match status" value="1"/>
</dbReference>
<gene>
    <name evidence="2" type="ordered locus">Saro_1963</name>
</gene>
<evidence type="ECO:0000256" key="1">
    <source>
        <dbReference type="SAM" id="SignalP"/>
    </source>
</evidence>
<proteinExistence type="predicted"/>
<dbReference type="STRING" id="279238.Saro_1963"/>
<protein>
    <recommendedName>
        <fullName evidence="4">Lipoprotein</fullName>
    </recommendedName>
</protein>
<evidence type="ECO:0008006" key="4">
    <source>
        <dbReference type="Google" id="ProtNLM"/>
    </source>
</evidence>
<keyword evidence="1" id="KW-0732">Signal</keyword>
<accession>Q2G6X0</accession>
<organism evidence="2 3">
    <name type="scientific">Novosphingobium aromaticivorans (strain ATCC 700278 / DSM 12444 / CCUG 56034 / CIP 105152 / NBRC 16084 / F199)</name>
    <dbReference type="NCBI Taxonomy" id="279238"/>
    <lineage>
        <taxon>Bacteria</taxon>
        <taxon>Pseudomonadati</taxon>
        <taxon>Pseudomonadota</taxon>
        <taxon>Alphaproteobacteria</taxon>
        <taxon>Sphingomonadales</taxon>
        <taxon>Sphingomonadaceae</taxon>
        <taxon>Novosphingobium</taxon>
    </lineage>
</organism>
<dbReference type="EMBL" id="CP000248">
    <property type="protein sequence ID" value="ABD26403.1"/>
    <property type="molecule type" value="Genomic_DNA"/>
</dbReference>
<name>Q2G6X0_NOVAD</name>
<evidence type="ECO:0000313" key="2">
    <source>
        <dbReference type="EMBL" id="ABD26403.1"/>
    </source>
</evidence>
<sequence length="121" mass="12893">MKNAFLAIILPIATLAGCAVIPQAERSDGFAGIGETTLVGSAKVRPDAVLEDSRCPMNARCVWAGRVVVDATVTRGGTVERRQFTLGEPSDGLLLDTVEPGRTTDSQLEAADYRFHFSVAQ</sequence>
<feature type="chain" id="PRO_5004208064" description="Lipoprotein" evidence="1">
    <location>
        <begin position="19"/>
        <end position="121"/>
    </location>
</feature>
<reference evidence="3" key="1">
    <citation type="submission" date="2006-01" db="EMBL/GenBank/DDBJ databases">
        <title>Complete sequence of Novosphingobium aromaticivorans DSM 12444.</title>
        <authorList>
            <consortium name="US DOE Joint Genome Institute"/>
            <person name="Copeland A."/>
            <person name="Lucas S."/>
            <person name="Lapidus A."/>
            <person name="Barry K."/>
            <person name="Detter J.C."/>
            <person name="Glavina T."/>
            <person name="Hammon N."/>
            <person name="Israni S."/>
            <person name="Pitluck S."/>
            <person name="Chain P."/>
            <person name="Malfatti S."/>
            <person name="Shin M."/>
            <person name="Vergez L."/>
            <person name="Schmutz J."/>
            <person name="Larimer F."/>
            <person name="Land M."/>
            <person name="Kyrpides N."/>
            <person name="Ivanova N."/>
            <person name="Fredrickson J."/>
            <person name="Balkwill D."/>
            <person name="Romine M.F."/>
            <person name="Richardson P."/>
        </authorList>
    </citation>
    <scope>NUCLEOTIDE SEQUENCE [LARGE SCALE GENOMIC DNA]</scope>
    <source>
        <strain evidence="3">ATCC 700278 / DSM 12444 / CCUG 56034 / CIP 105152 / NBRC 16084 / F199</strain>
    </source>
</reference>
<dbReference type="Proteomes" id="UP000009134">
    <property type="component" value="Chromosome"/>
</dbReference>
<dbReference type="AlphaFoldDB" id="Q2G6X0"/>
<dbReference type="eggNOG" id="ENOG5033BNR">
    <property type="taxonomic scope" value="Bacteria"/>
</dbReference>
<keyword evidence="3" id="KW-1185">Reference proteome</keyword>
<feature type="signal peptide" evidence="1">
    <location>
        <begin position="1"/>
        <end position="18"/>
    </location>
</feature>
<evidence type="ECO:0000313" key="3">
    <source>
        <dbReference type="Proteomes" id="UP000009134"/>
    </source>
</evidence>
<dbReference type="KEGG" id="nar:Saro_1963"/>
<dbReference type="HOGENOM" id="CLU_157994_0_0_5"/>